<dbReference type="OrthoDB" id="448455at2759"/>
<evidence type="ECO:0000256" key="3">
    <source>
        <dbReference type="SAM" id="Coils"/>
    </source>
</evidence>
<comment type="caution">
    <text evidence="5">The sequence shown here is derived from an EMBL/GenBank/DDBJ whole genome shotgun (WGS) entry which is preliminary data.</text>
</comment>
<evidence type="ECO:0000313" key="5">
    <source>
        <dbReference type="EMBL" id="EPS36037.1"/>
    </source>
</evidence>
<dbReference type="InterPro" id="IPR019734">
    <property type="entry name" value="TPR_rpt"/>
</dbReference>
<dbReference type="PANTHER" id="PTHR10039">
    <property type="entry name" value="AMELOGENIN"/>
    <property type="match status" value="1"/>
</dbReference>
<reference evidence="5 6" key="1">
    <citation type="journal article" date="2013" name="PLoS Genet.">
        <title>Genomic mechanisms accounting for the adaptation to parasitism in nematode-trapping fungi.</title>
        <authorList>
            <person name="Meerupati T."/>
            <person name="Andersson K.M."/>
            <person name="Friman E."/>
            <person name="Kumar D."/>
            <person name="Tunlid A."/>
            <person name="Ahren D."/>
        </authorList>
    </citation>
    <scope>NUCLEOTIDE SEQUENCE [LARGE SCALE GENOMIC DNA]</scope>
    <source>
        <strain evidence="5 6">CBS 200.50</strain>
    </source>
</reference>
<protein>
    <recommendedName>
        <fullName evidence="4">NACHT domain-containing protein</fullName>
    </recommendedName>
</protein>
<evidence type="ECO:0000256" key="2">
    <source>
        <dbReference type="PROSITE-ProRule" id="PRU00339"/>
    </source>
</evidence>
<gene>
    <name evidence="5" type="ORF">H072_10431</name>
</gene>
<keyword evidence="6" id="KW-1185">Reference proteome</keyword>
<keyword evidence="1" id="KW-0677">Repeat</keyword>
<dbReference type="Proteomes" id="UP000015100">
    <property type="component" value="Unassembled WGS sequence"/>
</dbReference>
<dbReference type="SUPFAM" id="SSF52540">
    <property type="entry name" value="P-loop containing nucleoside triphosphate hydrolases"/>
    <property type="match status" value="1"/>
</dbReference>
<dbReference type="PROSITE" id="PS50837">
    <property type="entry name" value="NACHT"/>
    <property type="match status" value="1"/>
</dbReference>
<dbReference type="InterPro" id="IPR056884">
    <property type="entry name" value="NPHP3-like_N"/>
</dbReference>
<dbReference type="SUPFAM" id="SSF48452">
    <property type="entry name" value="TPR-like"/>
    <property type="match status" value="1"/>
</dbReference>
<dbReference type="InterPro" id="IPR007111">
    <property type="entry name" value="NACHT_NTPase"/>
</dbReference>
<dbReference type="Pfam" id="PF17109">
    <property type="entry name" value="Goodbye"/>
    <property type="match status" value="1"/>
</dbReference>
<dbReference type="PANTHER" id="PTHR10039:SF17">
    <property type="entry name" value="FUNGAL STAND N-TERMINAL GOODBYE DOMAIN-CONTAINING PROTEIN-RELATED"/>
    <property type="match status" value="1"/>
</dbReference>
<dbReference type="Pfam" id="PF24883">
    <property type="entry name" value="NPHP3_N"/>
    <property type="match status" value="1"/>
</dbReference>
<proteinExistence type="predicted"/>
<dbReference type="eggNOG" id="ENOG502QRJZ">
    <property type="taxonomic scope" value="Eukaryota"/>
</dbReference>
<dbReference type="Gene3D" id="3.40.50.300">
    <property type="entry name" value="P-loop containing nucleotide triphosphate hydrolases"/>
    <property type="match status" value="1"/>
</dbReference>
<dbReference type="PROSITE" id="PS50005">
    <property type="entry name" value="TPR"/>
    <property type="match status" value="1"/>
</dbReference>
<keyword evidence="3" id="KW-0175">Coiled coil</keyword>
<dbReference type="HOGENOM" id="CLU_264093_0_0_1"/>
<organism evidence="5 6">
    <name type="scientific">Dactylellina haptotyla (strain CBS 200.50)</name>
    <name type="common">Nematode-trapping fungus</name>
    <name type="synonym">Monacrosporium haptotylum</name>
    <dbReference type="NCBI Taxonomy" id="1284197"/>
    <lineage>
        <taxon>Eukaryota</taxon>
        <taxon>Fungi</taxon>
        <taxon>Dikarya</taxon>
        <taxon>Ascomycota</taxon>
        <taxon>Pezizomycotina</taxon>
        <taxon>Orbiliomycetes</taxon>
        <taxon>Orbiliales</taxon>
        <taxon>Orbiliaceae</taxon>
        <taxon>Dactylellina</taxon>
    </lineage>
</organism>
<feature type="coiled-coil region" evidence="3">
    <location>
        <begin position="170"/>
        <end position="197"/>
    </location>
</feature>
<feature type="repeat" description="TPR" evidence="2">
    <location>
        <begin position="849"/>
        <end position="882"/>
    </location>
</feature>
<dbReference type="InterPro" id="IPR031350">
    <property type="entry name" value="Goodbye_dom"/>
</dbReference>
<evidence type="ECO:0000313" key="6">
    <source>
        <dbReference type="Proteomes" id="UP000015100"/>
    </source>
</evidence>
<dbReference type="InterPro" id="IPR027417">
    <property type="entry name" value="P-loop_NTPase"/>
</dbReference>
<evidence type="ECO:0000256" key="1">
    <source>
        <dbReference type="ARBA" id="ARBA00022737"/>
    </source>
</evidence>
<feature type="domain" description="NACHT" evidence="4">
    <location>
        <begin position="257"/>
        <end position="412"/>
    </location>
</feature>
<dbReference type="EMBL" id="AQGS01000985">
    <property type="protein sequence ID" value="EPS36037.1"/>
    <property type="molecule type" value="Genomic_DNA"/>
</dbReference>
<dbReference type="AlphaFoldDB" id="S8BLB1"/>
<name>S8BLB1_DACHA</name>
<evidence type="ECO:0000259" key="4">
    <source>
        <dbReference type="PROSITE" id="PS50837"/>
    </source>
</evidence>
<reference evidence="6" key="2">
    <citation type="submission" date="2013-04" db="EMBL/GenBank/DDBJ databases">
        <title>Genomic mechanisms accounting for the adaptation to parasitism in nematode-trapping fungi.</title>
        <authorList>
            <person name="Ahren D.G."/>
        </authorList>
    </citation>
    <scope>NUCLEOTIDE SEQUENCE [LARGE SCALE GENOMIC DNA]</scope>
    <source>
        <strain evidence="6">CBS 200.50</strain>
    </source>
</reference>
<dbReference type="InterPro" id="IPR011990">
    <property type="entry name" value="TPR-like_helical_dom_sf"/>
</dbReference>
<accession>S8BLB1</accession>
<sequence>MTSTNPEFNRVWLDAVEAYQRTSGVNTKAIQLPPINNLELFRQEIENHQSKFAEYRNARRSLWGTLSAILKPVEFLGSLVTDGASMGARDVSHAYDYLQDLFDDIKGILARLQVHTKKQLSGDLSAIFVEILSCILEIFGVSTKYINGGRAKRFFKKTFGADEDATSTLKEKLKKLVDEENSKVNNLADTIENLSKQLKAANPSSEDLQKPLETIKTKLQPQTGVEDDLSLLKCMKGTGEWVINDSQVQKWIDGELTLLRLSGGPGTGKSHLSSFIVTHLLEKQTSNPIQSAGLPVQTKVGYFFFKENDPLRTDFAIALRTMSYQIAQKDSAYLNYVVQASSDPNNVSSLVRVWRMLFQMFLTPQLDGRFYLIFDGIDEANREDLLHFLSLLRDIQGHQNFTQMSILLVGRPEMEWYFEEVFYEDPVPYIDISARRNQDDIKHYIGQMLGRYRNLKKISKGLRQEIIDTLGSRADSMFLWVDLMLKEISTKTRESAIRASLQQLPKGLPATYQKMFQSITELLVDEPDQIKDLKEMLMWVGFALRPLNMMELEHISALRYGDDESGLLDLEGHLGKKYASLFTVVRESHFQLWNFSGTVGGEQGQVLDEFQGDSQDEDPIPEEDDDEDYMATYQKLDRIVRLRHASLGDFLKLGNSDNSLSFTVDDANLHLLKTCFRVMLDPTQMPSSYTQYSLPKEVLAETPRLAFAPYATTNWYLHLQKVQTRSTKDEDKAYIINSLYEILTNIDIVATQIRNPPKGIILNACRAFIDGTWTDTVTLWLKEEAGLSLSFYRVVLEGKVDPVTYSADRETVKFTDCEFEAKTKFDIFRGVDIKDVLYIWDWPNLEKNAFWYANAGSTLLDAYHYESAIEYFNRALEMGIESDEVISLIQVRISDAYCRKKEYDMGISILEALFSRKKKENVRLEDLDYVFLRPWAFGRKEAAKNMMIVGGHKRDHVSKTQTREEVLDQYIFPAILFDTLEVAKAYADQTMVGYVELNIASFYHEYANEPEKAIPYWEKFLDKCAFEPPVGAVVANSQISQYAIGWCVVPLGSIYRLKYLHPDTTTDMKTEYLQKIEKLDKLDQLYQLFQIDMSSDSIYNIAFLGAINRKTGNEEVAQGPSHRPFGWESLIHTACSNGDEINLKWAMWACFNDRIGEDSDYGEYGLKNEHGRQWSTRFGRAAFRCSQCNTKIPMAGQEPISFCQYTFHAFCIKCMEKIKADDPDIYTCHSSHLWLEFNGSYFPEPKENESMSDEEEISWILDRFKKQYL</sequence>
<keyword evidence="2" id="KW-0802">TPR repeat</keyword>
<dbReference type="Gene3D" id="1.25.40.10">
    <property type="entry name" value="Tetratricopeptide repeat domain"/>
    <property type="match status" value="1"/>
</dbReference>